<evidence type="ECO:0000313" key="1">
    <source>
        <dbReference type="EMBL" id="GMA86357.1"/>
    </source>
</evidence>
<sequence>MLGEFDGAVKYGRLLRPGQDVGDVVLAERRREQALERAGWVVVRFTWREVHDADLVGRRLAAAVQHAARRGLARPGRLRPADVG</sequence>
<dbReference type="Proteomes" id="UP001157017">
    <property type="component" value="Unassembled WGS sequence"/>
</dbReference>
<comment type="caution">
    <text evidence="1">The sequence shown here is derived from an EMBL/GenBank/DDBJ whole genome shotgun (WGS) entry which is preliminary data.</text>
</comment>
<gene>
    <name evidence="1" type="ORF">GCM10025868_16070</name>
</gene>
<protein>
    <recommendedName>
        <fullName evidence="3">DUF559 domain-containing protein</fullName>
    </recommendedName>
</protein>
<name>A0ABQ6JHI9_9ACTN</name>
<organism evidence="1 2">
    <name type="scientific">Angustibacter aerolatus</name>
    <dbReference type="NCBI Taxonomy" id="1162965"/>
    <lineage>
        <taxon>Bacteria</taxon>
        <taxon>Bacillati</taxon>
        <taxon>Actinomycetota</taxon>
        <taxon>Actinomycetes</taxon>
        <taxon>Kineosporiales</taxon>
        <taxon>Kineosporiaceae</taxon>
    </lineage>
</organism>
<accession>A0ABQ6JHI9</accession>
<evidence type="ECO:0008006" key="3">
    <source>
        <dbReference type="Google" id="ProtNLM"/>
    </source>
</evidence>
<keyword evidence="2" id="KW-1185">Reference proteome</keyword>
<dbReference type="EMBL" id="BSUZ01000001">
    <property type="protein sequence ID" value="GMA86357.1"/>
    <property type="molecule type" value="Genomic_DNA"/>
</dbReference>
<proteinExistence type="predicted"/>
<reference evidence="2" key="1">
    <citation type="journal article" date="2019" name="Int. J. Syst. Evol. Microbiol.">
        <title>The Global Catalogue of Microorganisms (GCM) 10K type strain sequencing project: providing services to taxonomists for standard genome sequencing and annotation.</title>
        <authorList>
            <consortium name="The Broad Institute Genomics Platform"/>
            <consortium name="The Broad Institute Genome Sequencing Center for Infectious Disease"/>
            <person name="Wu L."/>
            <person name="Ma J."/>
        </authorList>
    </citation>
    <scope>NUCLEOTIDE SEQUENCE [LARGE SCALE GENOMIC DNA]</scope>
    <source>
        <strain evidence="2">NBRC 108730</strain>
    </source>
</reference>
<evidence type="ECO:0000313" key="2">
    <source>
        <dbReference type="Proteomes" id="UP001157017"/>
    </source>
</evidence>